<name>A0A0A9DMI1_ARUDO</name>
<proteinExistence type="predicted"/>
<reference evidence="1" key="1">
    <citation type="submission" date="2014-09" db="EMBL/GenBank/DDBJ databases">
        <authorList>
            <person name="Magalhaes I.L.F."/>
            <person name="Oliveira U."/>
            <person name="Santos F.R."/>
            <person name="Vidigal T.H.D.A."/>
            <person name="Brescovit A.D."/>
            <person name="Santos A.J."/>
        </authorList>
    </citation>
    <scope>NUCLEOTIDE SEQUENCE</scope>
    <source>
        <tissue evidence="1">Shoot tissue taken approximately 20 cm above the soil surface</tissue>
    </source>
</reference>
<reference evidence="1" key="2">
    <citation type="journal article" date="2015" name="Data Brief">
        <title>Shoot transcriptome of the giant reed, Arundo donax.</title>
        <authorList>
            <person name="Barrero R.A."/>
            <person name="Guerrero F.D."/>
            <person name="Moolhuijzen P."/>
            <person name="Goolsby J.A."/>
            <person name="Tidwell J."/>
            <person name="Bellgard S.E."/>
            <person name="Bellgard M.I."/>
        </authorList>
    </citation>
    <scope>NUCLEOTIDE SEQUENCE</scope>
    <source>
        <tissue evidence="1">Shoot tissue taken approximately 20 cm above the soil surface</tissue>
    </source>
</reference>
<organism evidence="1">
    <name type="scientific">Arundo donax</name>
    <name type="common">Giant reed</name>
    <name type="synonym">Donax arundinaceus</name>
    <dbReference type="NCBI Taxonomy" id="35708"/>
    <lineage>
        <taxon>Eukaryota</taxon>
        <taxon>Viridiplantae</taxon>
        <taxon>Streptophyta</taxon>
        <taxon>Embryophyta</taxon>
        <taxon>Tracheophyta</taxon>
        <taxon>Spermatophyta</taxon>
        <taxon>Magnoliopsida</taxon>
        <taxon>Liliopsida</taxon>
        <taxon>Poales</taxon>
        <taxon>Poaceae</taxon>
        <taxon>PACMAD clade</taxon>
        <taxon>Arundinoideae</taxon>
        <taxon>Arundineae</taxon>
        <taxon>Arundo</taxon>
    </lineage>
</organism>
<evidence type="ECO:0000313" key="1">
    <source>
        <dbReference type="EMBL" id="JAD89789.1"/>
    </source>
</evidence>
<dbReference type="AlphaFoldDB" id="A0A0A9DMI1"/>
<accession>A0A0A9DMI1</accession>
<protein>
    <submittedName>
        <fullName evidence="1">Uncharacterized protein</fullName>
    </submittedName>
</protein>
<sequence length="181" mass="20276">MAICHNPSASVMDNLERTALNSSNRELKFSLLKDELPVAVANEFISIEALRLHSFAAFDRGPLQSFSTRFLASSDFSSFKQSNTYWQARSSLRHPHDSAFSYTFSMDEVNSEASNLASWNNAIEFSLSGYRTSIQNSAYREYILEVGNLLTASSNTSIDLFNLFDKASFLFGLLELVKPLS</sequence>
<dbReference type="EMBL" id="GBRH01208106">
    <property type="protein sequence ID" value="JAD89789.1"/>
    <property type="molecule type" value="Transcribed_RNA"/>
</dbReference>